<feature type="chain" id="PRO_5046403642" evidence="4">
    <location>
        <begin position="22"/>
        <end position="600"/>
    </location>
</feature>
<sequence length="600" mass="67237">MTRICIYALSTLPFLFSPAGAQPARTDAIAAHGPPALPPGFAHFPHVNPAAPKGCTIRMVQPGTFDTLNPFTLRGRMVMGVWSWVHDSLLMESPDEPQAAYGHLAERFEIDAAARVVRFTLRPEARFSDGTPVTAEDVVFTAQILGNEGRPHLRALFEHADPVAESPHVVRFRLPEGDPARAVLRLGTVQILPRHDWQGREFGALTMDLPLGSGPYRVTEVEPGRRVVFERNRDWWARDLPTARGRWNFDRIEMTYHRDRIAAFESLLAGRADWMVEGDTRRWAVGYDTPAVREGRTRRVEQPQFFTTGMNGFAFNLRRARFADVRVREALTLLLDFEWANAALFHNSYRRTASFFENSDLAATAAPDAAERALMANFSALFPAEAFERAWQPPVSDGSGRDRAMLERALALLDAAGWAPREDDGRLVHKQTGEAFTLSVLAQSNAQQPLITVWFRALRRIGIAPRFEILDASTFAQRTRARDFDLAFRFTIPPDWPGAEQRNLWSSATADRPGSGNLSGVADPALDALLDRLVAAPDRATMQTTARVLDRALQWQWLVVPSYYNPVRRLAVSARFTAPPRPPRHGYGDDAWWCREAAAP</sequence>
<dbReference type="InterPro" id="IPR030678">
    <property type="entry name" value="Peptide/Ni-bd"/>
</dbReference>
<dbReference type="InterPro" id="IPR039424">
    <property type="entry name" value="SBP_5"/>
</dbReference>
<name>A0ABX1F1F9_9PROT</name>
<dbReference type="RefSeq" id="WP_168050685.1">
    <property type="nucleotide sequence ID" value="NZ_JAATJR010000004.1"/>
</dbReference>
<comment type="similarity">
    <text evidence="2">Belongs to the bacterial solute-binding protein 5 family.</text>
</comment>
<evidence type="ECO:0000313" key="7">
    <source>
        <dbReference type="Proteomes" id="UP000765160"/>
    </source>
</evidence>
<evidence type="ECO:0000259" key="5">
    <source>
        <dbReference type="Pfam" id="PF00496"/>
    </source>
</evidence>
<keyword evidence="3 4" id="KW-0732">Signal</keyword>
<dbReference type="Gene3D" id="3.10.105.10">
    <property type="entry name" value="Dipeptide-binding Protein, Domain 3"/>
    <property type="match status" value="1"/>
</dbReference>
<feature type="signal peptide" evidence="4">
    <location>
        <begin position="1"/>
        <end position="21"/>
    </location>
</feature>
<dbReference type="InterPro" id="IPR000914">
    <property type="entry name" value="SBP_5_dom"/>
</dbReference>
<dbReference type="SUPFAM" id="SSF53850">
    <property type="entry name" value="Periplasmic binding protein-like II"/>
    <property type="match status" value="1"/>
</dbReference>
<evidence type="ECO:0000313" key="6">
    <source>
        <dbReference type="EMBL" id="NKE46180.1"/>
    </source>
</evidence>
<dbReference type="PANTHER" id="PTHR30290:SF64">
    <property type="entry name" value="ABC TRANSPORTER PERIPLASMIC BINDING PROTEIN"/>
    <property type="match status" value="1"/>
</dbReference>
<dbReference type="PIRSF" id="PIRSF002741">
    <property type="entry name" value="MppA"/>
    <property type="match status" value="1"/>
</dbReference>
<dbReference type="Proteomes" id="UP000765160">
    <property type="component" value="Unassembled WGS sequence"/>
</dbReference>
<protein>
    <submittedName>
        <fullName evidence="6">ABC transporter substrate-binding protein</fullName>
    </submittedName>
</protein>
<dbReference type="PANTHER" id="PTHR30290">
    <property type="entry name" value="PERIPLASMIC BINDING COMPONENT OF ABC TRANSPORTER"/>
    <property type="match status" value="1"/>
</dbReference>
<feature type="domain" description="Solute-binding protein family 5" evidence="5">
    <location>
        <begin position="101"/>
        <end position="508"/>
    </location>
</feature>
<gene>
    <name evidence="6" type="ORF">HB662_15440</name>
</gene>
<accession>A0ABX1F1F9</accession>
<organism evidence="6 7">
    <name type="scientific">Falsiroseomonas frigidaquae</name>
    <dbReference type="NCBI Taxonomy" id="487318"/>
    <lineage>
        <taxon>Bacteria</taxon>
        <taxon>Pseudomonadati</taxon>
        <taxon>Pseudomonadota</taxon>
        <taxon>Alphaproteobacteria</taxon>
        <taxon>Acetobacterales</taxon>
        <taxon>Roseomonadaceae</taxon>
        <taxon>Falsiroseomonas</taxon>
    </lineage>
</organism>
<dbReference type="CDD" id="cd08497">
    <property type="entry name" value="MbnE-like"/>
    <property type="match status" value="1"/>
</dbReference>
<dbReference type="Gene3D" id="3.40.190.10">
    <property type="entry name" value="Periplasmic binding protein-like II"/>
    <property type="match status" value="1"/>
</dbReference>
<reference evidence="6 7" key="1">
    <citation type="submission" date="2020-03" db="EMBL/GenBank/DDBJ databases">
        <title>Roseomonas selenitidurans sp. nov. isolated from soil.</title>
        <authorList>
            <person name="Liu H."/>
        </authorList>
    </citation>
    <scope>NUCLEOTIDE SEQUENCE [LARGE SCALE GENOMIC DNA]</scope>
    <source>
        <strain evidence="6 7">JCM 15073</strain>
    </source>
</reference>
<evidence type="ECO:0000256" key="3">
    <source>
        <dbReference type="ARBA" id="ARBA00022729"/>
    </source>
</evidence>
<keyword evidence="7" id="KW-1185">Reference proteome</keyword>
<dbReference type="EMBL" id="JAAVTX010000004">
    <property type="protein sequence ID" value="NKE46180.1"/>
    <property type="molecule type" value="Genomic_DNA"/>
</dbReference>
<evidence type="ECO:0000256" key="2">
    <source>
        <dbReference type="ARBA" id="ARBA00005695"/>
    </source>
</evidence>
<comment type="caution">
    <text evidence="6">The sequence shown here is derived from an EMBL/GenBank/DDBJ whole genome shotgun (WGS) entry which is preliminary data.</text>
</comment>
<dbReference type="Pfam" id="PF00496">
    <property type="entry name" value="SBP_bac_5"/>
    <property type="match status" value="1"/>
</dbReference>
<evidence type="ECO:0000256" key="4">
    <source>
        <dbReference type="SAM" id="SignalP"/>
    </source>
</evidence>
<proteinExistence type="inferred from homology"/>
<evidence type="ECO:0000256" key="1">
    <source>
        <dbReference type="ARBA" id="ARBA00004418"/>
    </source>
</evidence>
<comment type="subcellular location">
    <subcellularLocation>
        <location evidence="1">Periplasm</location>
    </subcellularLocation>
</comment>